<dbReference type="AlphaFoldDB" id="A0A2U1T4Q9"/>
<protein>
    <submittedName>
        <fullName evidence="2">MFS transporter</fullName>
    </submittedName>
</protein>
<keyword evidence="1" id="KW-0812">Transmembrane</keyword>
<dbReference type="SUPFAM" id="SSF103473">
    <property type="entry name" value="MFS general substrate transporter"/>
    <property type="match status" value="1"/>
</dbReference>
<dbReference type="KEGG" id="cyz:C3B44_01265"/>
<name>A0A2U1T4Q9_9CORY</name>
<dbReference type="GO" id="GO:0022857">
    <property type="term" value="F:transmembrane transporter activity"/>
    <property type="evidence" value="ECO:0007669"/>
    <property type="project" value="InterPro"/>
</dbReference>
<feature type="transmembrane region" description="Helical" evidence="1">
    <location>
        <begin position="107"/>
        <end position="131"/>
    </location>
</feature>
<gene>
    <name evidence="2" type="ORF">DF222_09960</name>
</gene>
<feature type="transmembrane region" description="Helical" evidence="1">
    <location>
        <begin position="17"/>
        <end position="40"/>
    </location>
</feature>
<organism evidence="2 3">
    <name type="scientific">Corynebacterium yudongzhengii</name>
    <dbReference type="NCBI Taxonomy" id="2080740"/>
    <lineage>
        <taxon>Bacteria</taxon>
        <taxon>Bacillati</taxon>
        <taxon>Actinomycetota</taxon>
        <taxon>Actinomycetes</taxon>
        <taxon>Mycobacteriales</taxon>
        <taxon>Corynebacteriaceae</taxon>
        <taxon>Corynebacterium</taxon>
    </lineage>
</organism>
<comment type="caution">
    <text evidence="2">The sequence shown here is derived from an EMBL/GenBank/DDBJ whole genome shotgun (WGS) entry which is preliminary data.</text>
</comment>
<keyword evidence="1" id="KW-1133">Transmembrane helix</keyword>
<evidence type="ECO:0000256" key="1">
    <source>
        <dbReference type="SAM" id="Phobius"/>
    </source>
</evidence>
<dbReference type="Gene3D" id="1.20.1250.20">
    <property type="entry name" value="MFS general substrate transporter like domains"/>
    <property type="match status" value="1"/>
</dbReference>
<feature type="transmembrane region" description="Helical" evidence="1">
    <location>
        <begin position="78"/>
        <end position="100"/>
    </location>
</feature>
<evidence type="ECO:0000313" key="3">
    <source>
        <dbReference type="Proteomes" id="UP000244989"/>
    </source>
</evidence>
<reference evidence="3" key="1">
    <citation type="submission" date="2018-04" db="EMBL/GenBank/DDBJ databases">
        <authorList>
            <person name="Liu S."/>
            <person name="Wang Z."/>
            <person name="Li J."/>
        </authorList>
    </citation>
    <scope>NUCLEOTIDE SEQUENCE [LARGE SCALE GENOMIC DNA]</scope>
    <source>
        <strain evidence="3">2189</strain>
    </source>
</reference>
<feature type="transmembrane region" description="Helical" evidence="1">
    <location>
        <begin position="52"/>
        <end position="72"/>
    </location>
</feature>
<accession>A0A2U1T4Q9</accession>
<sequence length="284" mass="29899">MTAPLPSQSATPTKARWAFALVLLFCASVVDELIATVLMLEIDSTRGLWPSLLFATTTAGSLLASPLSRYFLIEGKSLARILAGILACEAAVILPCLYLAQDPVPGLAVFVGGLLGLLGGALWVVVLLFVAEAFEKQDYDSVNKWVTTVRNAGFVAGPALGGLLYSLGSLYIYVGCIALCLLSALFTLTKVPSLPYPPSEEEGASGAARGEVLPVDCGAAEAARCGHKAAAADGGGLLRLRGQRGHRHLFAHHARATGLGLWTGRGVDERRPRYRPDSDASDHT</sequence>
<dbReference type="Proteomes" id="UP000244989">
    <property type="component" value="Unassembled WGS sequence"/>
</dbReference>
<keyword evidence="3" id="KW-1185">Reference proteome</keyword>
<dbReference type="InterPro" id="IPR036259">
    <property type="entry name" value="MFS_trans_sf"/>
</dbReference>
<proteinExistence type="predicted"/>
<evidence type="ECO:0000313" key="2">
    <source>
        <dbReference type="EMBL" id="PWC00996.1"/>
    </source>
</evidence>
<dbReference type="Pfam" id="PF07690">
    <property type="entry name" value="MFS_1"/>
    <property type="match status" value="1"/>
</dbReference>
<keyword evidence="1" id="KW-0472">Membrane</keyword>
<dbReference type="EMBL" id="QEEZ01000022">
    <property type="protein sequence ID" value="PWC00996.1"/>
    <property type="molecule type" value="Genomic_DNA"/>
</dbReference>
<dbReference type="InterPro" id="IPR011701">
    <property type="entry name" value="MFS"/>
</dbReference>